<dbReference type="PANTHER" id="PTHR34502">
    <property type="entry name" value="DUF6594 DOMAIN-CONTAINING PROTEIN-RELATED"/>
    <property type="match status" value="1"/>
</dbReference>
<dbReference type="Proteomes" id="UP001305414">
    <property type="component" value="Unassembled WGS sequence"/>
</dbReference>
<evidence type="ECO:0000256" key="1">
    <source>
        <dbReference type="SAM" id="Coils"/>
    </source>
</evidence>
<evidence type="ECO:0000313" key="3">
    <source>
        <dbReference type="EMBL" id="KAK5632041.1"/>
    </source>
</evidence>
<dbReference type="Pfam" id="PF20237">
    <property type="entry name" value="DUF6594"/>
    <property type="match status" value="1"/>
</dbReference>
<evidence type="ECO:0000313" key="4">
    <source>
        <dbReference type="Proteomes" id="UP001305414"/>
    </source>
</evidence>
<organism evidence="3 4">
    <name type="scientific">Xylaria bambusicola</name>
    <dbReference type="NCBI Taxonomy" id="326684"/>
    <lineage>
        <taxon>Eukaryota</taxon>
        <taxon>Fungi</taxon>
        <taxon>Dikarya</taxon>
        <taxon>Ascomycota</taxon>
        <taxon>Pezizomycotina</taxon>
        <taxon>Sordariomycetes</taxon>
        <taxon>Xylariomycetidae</taxon>
        <taxon>Xylariales</taxon>
        <taxon>Xylariaceae</taxon>
        <taxon>Xylaria</taxon>
    </lineage>
</organism>
<proteinExistence type="predicted"/>
<dbReference type="AlphaFoldDB" id="A0AAN7USJ7"/>
<dbReference type="PANTHER" id="PTHR34502:SF5">
    <property type="entry name" value="DUF6594 DOMAIN-CONTAINING PROTEIN"/>
    <property type="match status" value="1"/>
</dbReference>
<accession>A0AAN7USJ7</accession>
<dbReference type="EMBL" id="JAWHQM010000022">
    <property type="protein sequence ID" value="KAK5632041.1"/>
    <property type="molecule type" value="Genomic_DNA"/>
</dbReference>
<gene>
    <name evidence="3" type="ORF">RRF57_007755</name>
</gene>
<sequence>MVRETTPETIDLDFVEPGGYNRLAEYMGQQPQLAIYRRFGTLANANLLYLQAEITELENQLRTIQDEDSQSNDDARRKYFQSWYRLSDSARLEPGSPEREQYELIMKLRELMAQYRTS</sequence>
<feature type="coiled-coil region" evidence="1">
    <location>
        <begin position="47"/>
        <end position="74"/>
    </location>
</feature>
<name>A0AAN7USJ7_9PEZI</name>
<reference evidence="3 4" key="1">
    <citation type="submission" date="2023-10" db="EMBL/GenBank/DDBJ databases">
        <title>Draft genome sequence of Xylaria bambusicola isolate GMP-LS, the root and basal stem rot pathogen of sugarcane in Indonesia.</title>
        <authorList>
            <person name="Selvaraj P."/>
            <person name="Muralishankar V."/>
            <person name="Muruganantham S."/>
            <person name="Sp S."/>
            <person name="Haryani S."/>
            <person name="Lau K.J.X."/>
            <person name="Naqvi N.I."/>
        </authorList>
    </citation>
    <scope>NUCLEOTIDE SEQUENCE [LARGE SCALE GENOMIC DNA]</scope>
    <source>
        <strain evidence="3">GMP-LS</strain>
    </source>
</reference>
<feature type="domain" description="DUF6594" evidence="2">
    <location>
        <begin position="20"/>
        <end position="116"/>
    </location>
</feature>
<evidence type="ECO:0000259" key="2">
    <source>
        <dbReference type="Pfam" id="PF20237"/>
    </source>
</evidence>
<keyword evidence="4" id="KW-1185">Reference proteome</keyword>
<protein>
    <recommendedName>
        <fullName evidence="2">DUF6594 domain-containing protein</fullName>
    </recommendedName>
</protein>
<keyword evidence="1" id="KW-0175">Coiled coil</keyword>
<comment type="caution">
    <text evidence="3">The sequence shown here is derived from an EMBL/GenBank/DDBJ whole genome shotgun (WGS) entry which is preliminary data.</text>
</comment>
<dbReference type="InterPro" id="IPR046529">
    <property type="entry name" value="DUF6594"/>
</dbReference>